<name>A0A7K1V9R3_9NOCA</name>
<dbReference type="GO" id="GO:0022857">
    <property type="term" value="F:transmembrane transporter activity"/>
    <property type="evidence" value="ECO:0007669"/>
    <property type="project" value="InterPro"/>
</dbReference>
<feature type="transmembrane region" description="Helical" evidence="6">
    <location>
        <begin position="346"/>
        <end position="365"/>
    </location>
</feature>
<evidence type="ECO:0000313" key="7">
    <source>
        <dbReference type="EMBL" id="MVU83384.1"/>
    </source>
</evidence>
<keyword evidence="4 6" id="KW-1133">Transmembrane helix</keyword>
<organism evidence="7 8">
    <name type="scientific">Nocardia terrae</name>
    <dbReference type="NCBI Taxonomy" id="2675851"/>
    <lineage>
        <taxon>Bacteria</taxon>
        <taxon>Bacillati</taxon>
        <taxon>Actinomycetota</taxon>
        <taxon>Actinomycetes</taxon>
        <taxon>Mycobacteriales</taxon>
        <taxon>Nocardiaceae</taxon>
        <taxon>Nocardia</taxon>
    </lineage>
</organism>
<dbReference type="SUPFAM" id="SSF103473">
    <property type="entry name" value="MFS general substrate transporter"/>
    <property type="match status" value="1"/>
</dbReference>
<keyword evidence="5 6" id="KW-0472">Membrane</keyword>
<evidence type="ECO:0000256" key="6">
    <source>
        <dbReference type="SAM" id="Phobius"/>
    </source>
</evidence>
<dbReference type="RefSeq" id="WP_328602857.1">
    <property type="nucleotide sequence ID" value="NZ_WRPP01000013.1"/>
</dbReference>
<dbReference type="PANTHER" id="PTHR23513:SF18">
    <property type="entry name" value="INTEGRAL MEMBRANE PROTEIN"/>
    <property type="match status" value="1"/>
</dbReference>
<feature type="transmembrane region" description="Helical" evidence="6">
    <location>
        <begin position="252"/>
        <end position="270"/>
    </location>
</feature>
<feature type="transmembrane region" description="Helical" evidence="6">
    <location>
        <begin position="218"/>
        <end position="240"/>
    </location>
</feature>
<comment type="caution">
    <text evidence="7">The sequence shown here is derived from an EMBL/GenBank/DDBJ whole genome shotgun (WGS) entry which is preliminary data.</text>
</comment>
<feature type="transmembrane region" description="Helical" evidence="6">
    <location>
        <begin position="168"/>
        <end position="187"/>
    </location>
</feature>
<proteinExistence type="predicted"/>
<dbReference type="InterPro" id="IPR011701">
    <property type="entry name" value="MFS"/>
</dbReference>
<keyword evidence="8" id="KW-1185">Reference proteome</keyword>
<dbReference type="PANTHER" id="PTHR23513">
    <property type="entry name" value="INTEGRAL MEMBRANE EFFLUX PROTEIN-RELATED"/>
    <property type="match status" value="1"/>
</dbReference>
<keyword evidence="2" id="KW-1003">Cell membrane</keyword>
<feature type="transmembrane region" description="Helical" evidence="6">
    <location>
        <begin position="371"/>
        <end position="393"/>
    </location>
</feature>
<dbReference type="CDD" id="cd06173">
    <property type="entry name" value="MFS_MefA_like"/>
    <property type="match status" value="1"/>
</dbReference>
<feature type="transmembrane region" description="Helical" evidence="6">
    <location>
        <begin position="309"/>
        <end position="326"/>
    </location>
</feature>
<evidence type="ECO:0000256" key="2">
    <source>
        <dbReference type="ARBA" id="ARBA00022475"/>
    </source>
</evidence>
<keyword evidence="3 6" id="KW-0812">Transmembrane</keyword>
<reference evidence="7 8" key="1">
    <citation type="submission" date="2019-12" db="EMBL/GenBank/DDBJ databases">
        <title>Nocardia sp. nov. ET3-3 isolated from soil.</title>
        <authorList>
            <person name="Kanchanasin P."/>
            <person name="Tanasupawat S."/>
            <person name="Yuki M."/>
            <person name="Kudo T."/>
        </authorList>
    </citation>
    <scope>NUCLEOTIDE SEQUENCE [LARGE SCALE GENOMIC DNA]</scope>
    <source>
        <strain evidence="7 8">ET3-3</strain>
    </source>
</reference>
<evidence type="ECO:0000256" key="1">
    <source>
        <dbReference type="ARBA" id="ARBA00004651"/>
    </source>
</evidence>
<dbReference type="Pfam" id="PF07690">
    <property type="entry name" value="MFS_1"/>
    <property type="match status" value="1"/>
</dbReference>
<comment type="subcellular location">
    <subcellularLocation>
        <location evidence="1">Cell membrane</location>
        <topology evidence="1">Multi-pass membrane protein</topology>
    </subcellularLocation>
</comment>
<feature type="transmembrane region" description="Helical" evidence="6">
    <location>
        <begin position="12"/>
        <end position="36"/>
    </location>
</feature>
<dbReference type="GO" id="GO:0005886">
    <property type="term" value="C:plasma membrane"/>
    <property type="evidence" value="ECO:0007669"/>
    <property type="project" value="UniProtKB-SubCell"/>
</dbReference>
<feature type="transmembrane region" description="Helical" evidence="6">
    <location>
        <begin position="282"/>
        <end position="303"/>
    </location>
</feature>
<dbReference type="InterPro" id="IPR036259">
    <property type="entry name" value="MFS_trans_sf"/>
</dbReference>
<evidence type="ECO:0000256" key="5">
    <source>
        <dbReference type="ARBA" id="ARBA00023136"/>
    </source>
</evidence>
<dbReference type="Gene3D" id="1.20.1250.20">
    <property type="entry name" value="MFS general substrate transporter like domains"/>
    <property type="match status" value="1"/>
</dbReference>
<feature type="transmembrane region" description="Helical" evidence="6">
    <location>
        <begin position="42"/>
        <end position="64"/>
    </location>
</feature>
<dbReference type="Proteomes" id="UP000466794">
    <property type="component" value="Unassembled WGS sequence"/>
</dbReference>
<dbReference type="AlphaFoldDB" id="A0A7K1V9R3"/>
<sequence length="412" mass="42907">MLEVLRHPQFRKLFTAQVVALVGTGLLTVALGLLAYEIAGGQAGAVLGTALAIKMVAYVAVAPVISALTLRLPRRLVLVSADAVRALIALMLPFVHHTWQIYVLIALLQSASATFTPAFQSLIPSVLVDEEDYTRGLSLSRLAYDLESLLSPMLAAALLTVISYHSLFVGTAAGFVASALLVVTTRLPRLAPPQRSAPLLERITEGARIMLDRPVLRGLLAMNMVVAAATALVIVNTVVYVRDQLGGSNTGVALALGCFGFGSMAVALSAPRLLRSVPDRRFMMTGCVLLPLGLVAASLPTLLPRSAGAVLLALTWVLLGAGTSLINTPSARLLRAQSEPDTRTAVFTAQFSLSHACFLITYPIAGKLGALAGLPTTAIVLAALATLAATIAARAWPASAPAGIEAVTAAGR</sequence>
<protein>
    <submittedName>
        <fullName evidence="7">MFS transporter</fullName>
    </submittedName>
</protein>
<evidence type="ECO:0000256" key="3">
    <source>
        <dbReference type="ARBA" id="ARBA00022692"/>
    </source>
</evidence>
<evidence type="ECO:0000313" key="8">
    <source>
        <dbReference type="Proteomes" id="UP000466794"/>
    </source>
</evidence>
<gene>
    <name evidence="7" type="ORF">GPX89_39875</name>
</gene>
<evidence type="ECO:0000256" key="4">
    <source>
        <dbReference type="ARBA" id="ARBA00022989"/>
    </source>
</evidence>
<accession>A0A7K1V9R3</accession>
<dbReference type="EMBL" id="WRPP01000013">
    <property type="protein sequence ID" value="MVU83384.1"/>
    <property type="molecule type" value="Genomic_DNA"/>
</dbReference>